<proteinExistence type="inferred from homology"/>
<dbReference type="SUPFAM" id="SSF55174">
    <property type="entry name" value="Alpha-L RNA-binding motif"/>
    <property type="match status" value="1"/>
</dbReference>
<dbReference type="Proteomes" id="UP000253759">
    <property type="component" value="Unassembled WGS sequence"/>
</dbReference>
<dbReference type="GO" id="GO:0032259">
    <property type="term" value="P:methylation"/>
    <property type="evidence" value="ECO:0007669"/>
    <property type="project" value="UniProtKB-KW"/>
</dbReference>
<sequence>MSRTRLDIALEQRGLVPSRARGRDAILRGTVMVNGQTARKPNQQVGEADSITLDDPAAGYVSRAALKLVAGLDAAGFDPRGKACLDLGASTGGFTQVLVERGARTVYAVDVGHGQLHPDVAAMAPVVSMEGRNARDLTPETIGEPIGLMVSDVSFVSLTKIIDAPSRLCAPGAEALLLIKPQFEVGRDHIGKGGIVLPDAPVAAAVSAVIAHMGGLGWGFLGRWDSPVRGGDGNAEILAAFRKAL</sequence>
<dbReference type="SMART" id="SM00363">
    <property type="entry name" value="S4"/>
    <property type="match status" value="1"/>
</dbReference>
<dbReference type="CDD" id="cd00165">
    <property type="entry name" value="S4"/>
    <property type="match status" value="1"/>
</dbReference>
<keyword evidence="1 3" id="KW-0694">RNA-binding</keyword>
<accession>A0A369W9A3</accession>
<dbReference type="InterPro" id="IPR002942">
    <property type="entry name" value="S4_RNA-bd"/>
</dbReference>
<dbReference type="RefSeq" id="WP_114644279.1">
    <property type="nucleotide sequence ID" value="NZ_QQNH01000001.1"/>
</dbReference>
<evidence type="ECO:0000313" key="5">
    <source>
        <dbReference type="EMBL" id="RDE10559.1"/>
    </source>
</evidence>
<dbReference type="GO" id="GO:0003723">
    <property type="term" value="F:RNA binding"/>
    <property type="evidence" value="ECO:0007669"/>
    <property type="project" value="UniProtKB-KW"/>
</dbReference>
<evidence type="ECO:0000256" key="1">
    <source>
        <dbReference type="ARBA" id="ARBA00022884"/>
    </source>
</evidence>
<dbReference type="SUPFAM" id="SSF53335">
    <property type="entry name" value="S-adenosyl-L-methionine-dependent methyltransferases"/>
    <property type="match status" value="1"/>
</dbReference>
<keyword evidence="5" id="KW-0808">Transferase</keyword>
<dbReference type="InterPro" id="IPR002877">
    <property type="entry name" value="RNA_MeTrfase_FtsJ_dom"/>
</dbReference>
<gene>
    <name evidence="5" type="ORF">DVH29_01005</name>
</gene>
<dbReference type="InterPro" id="IPR047048">
    <property type="entry name" value="TlyA"/>
</dbReference>
<dbReference type="OrthoDB" id="9784736at2"/>
<name>A0A369W9A3_9HYPH</name>
<dbReference type="InterPro" id="IPR029063">
    <property type="entry name" value="SAM-dependent_MTases_sf"/>
</dbReference>
<comment type="similarity">
    <text evidence="2">Belongs to the TlyA family.</text>
</comment>
<dbReference type="PANTHER" id="PTHR32319">
    <property type="entry name" value="BACTERIAL HEMOLYSIN-LIKE PROTEIN"/>
    <property type="match status" value="1"/>
</dbReference>
<dbReference type="Pfam" id="PF01728">
    <property type="entry name" value="FtsJ"/>
    <property type="match status" value="1"/>
</dbReference>
<keyword evidence="6" id="KW-1185">Reference proteome</keyword>
<dbReference type="AlphaFoldDB" id="A0A369W9A3"/>
<dbReference type="PROSITE" id="PS50889">
    <property type="entry name" value="S4"/>
    <property type="match status" value="1"/>
</dbReference>
<dbReference type="EMBL" id="QQNH01000001">
    <property type="protein sequence ID" value="RDE10559.1"/>
    <property type="molecule type" value="Genomic_DNA"/>
</dbReference>
<comment type="caution">
    <text evidence="5">The sequence shown here is derived from an EMBL/GenBank/DDBJ whole genome shotgun (WGS) entry which is preliminary data.</text>
</comment>
<dbReference type="Pfam" id="PF01479">
    <property type="entry name" value="S4"/>
    <property type="match status" value="1"/>
</dbReference>
<evidence type="ECO:0000256" key="2">
    <source>
        <dbReference type="ARBA" id="ARBA00029460"/>
    </source>
</evidence>
<evidence type="ECO:0000259" key="4">
    <source>
        <dbReference type="SMART" id="SM00363"/>
    </source>
</evidence>
<reference evidence="6" key="1">
    <citation type="submission" date="2018-07" db="EMBL/GenBank/DDBJ databases">
        <authorList>
            <person name="Liu B.-T."/>
            <person name="Du Z."/>
        </authorList>
    </citation>
    <scope>NUCLEOTIDE SEQUENCE [LARGE SCALE GENOMIC DNA]</scope>
    <source>
        <strain evidence="6">XYN52</strain>
    </source>
</reference>
<dbReference type="PANTHER" id="PTHR32319:SF0">
    <property type="entry name" value="BACTERIAL HEMOLYSIN-LIKE PROTEIN"/>
    <property type="match status" value="1"/>
</dbReference>
<dbReference type="Gene3D" id="3.40.50.150">
    <property type="entry name" value="Vaccinia Virus protein VP39"/>
    <property type="match status" value="1"/>
</dbReference>
<protein>
    <submittedName>
        <fullName evidence="5">TlyA family RNA methyltransferase</fullName>
    </submittedName>
</protein>
<evidence type="ECO:0000256" key="3">
    <source>
        <dbReference type="PROSITE-ProRule" id="PRU00182"/>
    </source>
</evidence>
<dbReference type="Gene3D" id="3.10.290.10">
    <property type="entry name" value="RNA-binding S4 domain"/>
    <property type="match status" value="1"/>
</dbReference>
<dbReference type="InterPro" id="IPR036986">
    <property type="entry name" value="S4_RNA-bd_sf"/>
</dbReference>
<keyword evidence="5" id="KW-0489">Methyltransferase</keyword>
<dbReference type="GO" id="GO:0008168">
    <property type="term" value="F:methyltransferase activity"/>
    <property type="evidence" value="ECO:0007669"/>
    <property type="project" value="UniProtKB-KW"/>
</dbReference>
<organism evidence="5 6">
    <name type="scientific">Pelagibacterium lacus</name>
    <dbReference type="NCBI Taxonomy" id="2282655"/>
    <lineage>
        <taxon>Bacteria</taxon>
        <taxon>Pseudomonadati</taxon>
        <taxon>Pseudomonadota</taxon>
        <taxon>Alphaproteobacteria</taxon>
        <taxon>Hyphomicrobiales</taxon>
        <taxon>Devosiaceae</taxon>
        <taxon>Pelagibacterium</taxon>
    </lineage>
</organism>
<evidence type="ECO:0000313" key="6">
    <source>
        <dbReference type="Proteomes" id="UP000253759"/>
    </source>
</evidence>
<feature type="domain" description="RNA-binding S4" evidence="4">
    <location>
        <begin position="4"/>
        <end position="69"/>
    </location>
</feature>